<dbReference type="RefSeq" id="WP_204675933.1">
    <property type="nucleotide sequence ID" value="NZ_CP069806.1"/>
</dbReference>
<reference evidence="1 2" key="1">
    <citation type="submission" date="2021-03" db="EMBL/GenBank/DDBJ databases">
        <title>Sequencing the genomes of 1000 actinobacteria strains.</title>
        <authorList>
            <person name="Klenk H.-P."/>
        </authorList>
    </citation>
    <scope>NUCLEOTIDE SEQUENCE [LARGE SCALE GENOMIC DNA]</scope>
    <source>
        <strain evidence="1 2">DSM 20168</strain>
    </source>
</reference>
<proteinExistence type="predicted"/>
<dbReference type="Proteomes" id="UP001195422">
    <property type="component" value="Unassembled WGS sequence"/>
</dbReference>
<sequence length="53" mass="5996">MRIEMLMHAKQSGAVGLMNGMVEQCMGEYNLDGWTVPDLFNSDDVNAFMKRGR</sequence>
<comment type="caution">
    <text evidence="1">The sequence shown here is derived from an EMBL/GenBank/DDBJ whole genome shotgun (WGS) entry which is preliminary data.</text>
</comment>
<dbReference type="EMBL" id="JAGIOJ010000001">
    <property type="protein sequence ID" value="MBP2397726.1"/>
    <property type="molecule type" value="Genomic_DNA"/>
</dbReference>
<protein>
    <submittedName>
        <fullName evidence="1">Uncharacterized protein</fullName>
    </submittedName>
</protein>
<evidence type="ECO:0000313" key="2">
    <source>
        <dbReference type="Proteomes" id="UP001195422"/>
    </source>
</evidence>
<gene>
    <name evidence="1" type="ORF">JOF39_000807</name>
</gene>
<organism evidence="1 2">
    <name type="scientific">Glutamicibacter protophormiae</name>
    <name type="common">Brevibacterium protophormiae</name>
    <dbReference type="NCBI Taxonomy" id="37930"/>
    <lineage>
        <taxon>Bacteria</taxon>
        <taxon>Bacillati</taxon>
        <taxon>Actinomycetota</taxon>
        <taxon>Actinomycetes</taxon>
        <taxon>Micrococcales</taxon>
        <taxon>Micrococcaceae</taxon>
        <taxon>Glutamicibacter</taxon>
    </lineage>
</organism>
<accession>A0ABS4XMI9</accession>
<keyword evidence="2" id="KW-1185">Reference proteome</keyword>
<name>A0ABS4XMI9_GLUPR</name>
<evidence type="ECO:0000313" key="1">
    <source>
        <dbReference type="EMBL" id="MBP2397726.1"/>
    </source>
</evidence>